<keyword evidence="2" id="KW-0812">Transmembrane</keyword>
<dbReference type="PANTHER" id="PTHR37198:SF1">
    <property type="entry name" value="NUCLEOLIN"/>
    <property type="match status" value="1"/>
</dbReference>
<feature type="region of interest" description="Disordered" evidence="1">
    <location>
        <begin position="248"/>
        <end position="267"/>
    </location>
</feature>
<gene>
    <name evidence="3" type="ORF">Din_048139</name>
</gene>
<evidence type="ECO:0000256" key="1">
    <source>
        <dbReference type="SAM" id="MobiDB-lite"/>
    </source>
</evidence>
<name>A0A5B7CCP1_DAVIN</name>
<organism evidence="3">
    <name type="scientific">Davidia involucrata</name>
    <name type="common">Dove tree</name>
    <dbReference type="NCBI Taxonomy" id="16924"/>
    <lineage>
        <taxon>Eukaryota</taxon>
        <taxon>Viridiplantae</taxon>
        <taxon>Streptophyta</taxon>
        <taxon>Embryophyta</taxon>
        <taxon>Tracheophyta</taxon>
        <taxon>Spermatophyta</taxon>
        <taxon>Magnoliopsida</taxon>
        <taxon>eudicotyledons</taxon>
        <taxon>Gunneridae</taxon>
        <taxon>Pentapetalae</taxon>
        <taxon>asterids</taxon>
        <taxon>Cornales</taxon>
        <taxon>Nyssaceae</taxon>
        <taxon>Davidia</taxon>
    </lineage>
</organism>
<evidence type="ECO:0000256" key="2">
    <source>
        <dbReference type="SAM" id="Phobius"/>
    </source>
</evidence>
<evidence type="ECO:0000313" key="3">
    <source>
        <dbReference type="EMBL" id="MPA78698.1"/>
    </source>
</evidence>
<feature type="compositionally biased region" description="Acidic residues" evidence="1">
    <location>
        <begin position="185"/>
        <end position="198"/>
    </location>
</feature>
<reference evidence="3" key="1">
    <citation type="submission" date="2019-08" db="EMBL/GenBank/DDBJ databases">
        <title>Reference gene set and small RNA set construction with multiple tissues from Davidia involucrata Baill.</title>
        <authorList>
            <person name="Yang H."/>
            <person name="Zhou C."/>
            <person name="Li G."/>
            <person name="Wang J."/>
            <person name="Gao P."/>
            <person name="Wang M."/>
            <person name="Wang R."/>
            <person name="Zhao Y."/>
        </authorList>
    </citation>
    <scope>NUCLEOTIDE SEQUENCE</scope>
    <source>
        <tissue evidence="3">Mixed with DoveR01_LX</tissue>
    </source>
</reference>
<feature type="region of interest" description="Disordered" evidence="1">
    <location>
        <begin position="214"/>
        <end position="241"/>
    </location>
</feature>
<keyword evidence="2" id="KW-1133">Transmembrane helix</keyword>
<proteinExistence type="predicted"/>
<feature type="transmembrane region" description="Helical" evidence="2">
    <location>
        <begin position="54"/>
        <end position="77"/>
    </location>
</feature>
<dbReference type="AlphaFoldDB" id="A0A5B7CCP1"/>
<feature type="region of interest" description="Disordered" evidence="1">
    <location>
        <begin position="165"/>
        <end position="202"/>
    </location>
</feature>
<keyword evidence="2" id="KW-0472">Membrane</keyword>
<protein>
    <submittedName>
        <fullName evidence="3">Putative myb-like protein X</fullName>
    </submittedName>
</protein>
<sequence length="601" mass="67067">MEDPSVEWKIEEYSSSEDRESKVSWILDRWLGLGKKIVITGIVISSAPLVLPPLVVISAIGFAFSVPFGVIFGSYACTEKLMSKLLPGPKPSLMLEYGTVSTNEDEEEEETVGFGGEVDMGKEEVEQKDDTKGGVEMRIELVEKGSEENQAELLREDDEDFVQQGVQKDENEPMEDVDESVKEEGYEEDVGVYLDSEDKEPLEGVDVKIEGMEEEGEEGLLIEESKGDQLSGVFEKDEQESMEEVIESVKEDQGYEENVGKYLDREDKDPLEGIDVKIEGNVDSTTVKDDELPGLAEEREQNNVRRVDEIEKLCEDKKVRLGKVSGEMKGKQEESGNEAIPKENEMREMRNEANVDIVPKEVKLVGEVEDIIEGNRDGKNFDNTLEIEKTIADSNGRRLGGVVGSVVEEEQKPVVDKKAVMQRTRAKDHIAPDVDKGLQFEREKENVIHSNADLREIADESGLDLFDERNEAGDQYSYIVYENPEENENASDIAAEGSVDFLELPASAGLPQSKHAGITSETDTAIPSNKVLLNEEKIWEQIDALRTILGYKDAPHRTCIEELKALYIFTGVEPPASFKVPSDLVEVNDKLLFLMSIVGVK</sequence>
<accession>A0A5B7CCP1</accession>
<dbReference type="PANTHER" id="PTHR37198">
    <property type="entry name" value="NUCLEOLIN"/>
    <property type="match status" value="1"/>
</dbReference>
<dbReference type="EMBL" id="GHES01048139">
    <property type="protein sequence ID" value="MPA78698.1"/>
    <property type="molecule type" value="Transcribed_RNA"/>
</dbReference>